<comment type="function">
    <text evidence="10">Catalyzes the phosphorylation of the position 2 hydroxy group of 4-diphosphocytidyl-2C-methyl-D-erythritol.</text>
</comment>
<dbReference type="Gene3D" id="3.30.70.890">
    <property type="entry name" value="GHMP kinase, C-terminal domain"/>
    <property type="match status" value="1"/>
</dbReference>
<name>A0A2T7G9T6_9RHOB</name>
<comment type="caution">
    <text evidence="13">The sequence shown here is derived from an EMBL/GenBank/DDBJ whole genome shotgun (WGS) entry which is preliminary data.</text>
</comment>
<feature type="active site" evidence="10">
    <location>
        <position position="22"/>
    </location>
</feature>
<feature type="active site" evidence="10">
    <location>
        <position position="138"/>
    </location>
</feature>
<gene>
    <name evidence="10" type="primary">ispE</name>
    <name evidence="13" type="ORF">DC366_05345</name>
</gene>
<dbReference type="SUPFAM" id="SSF55060">
    <property type="entry name" value="GHMP Kinase, C-terminal domain"/>
    <property type="match status" value="1"/>
</dbReference>
<proteinExistence type="inferred from homology"/>
<dbReference type="InterPro" id="IPR006204">
    <property type="entry name" value="GHMP_kinase_N_dom"/>
</dbReference>
<evidence type="ECO:0000313" key="14">
    <source>
        <dbReference type="Proteomes" id="UP000244446"/>
    </source>
</evidence>
<keyword evidence="6 10" id="KW-0418">Kinase</keyword>
<feature type="binding site" evidence="10">
    <location>
        <begin position="101"/>
        <end position="111"/>
    </location>
    <ligand>
        <name>ATP</name>
        <dbReference type="ChEBI" id="CHEBI:30616"/>
    </ligand>
</feature>
<dbReference type="OrthoDB" id="9809438at2"/>
<comment type="catalytic activity">
    <reaction evidence="10">
        <text>4-CDP-2-C-methyl-D-erythritol + ATP = 4-CDP-2-C-methyl-D-erythritol 2-phosphate + ADP + H(+)</text>
        <dbReference type="Rhea" id="RHEA:18437"/>
        <dbReference type="ChEBI" id="CHEBI:15378"/>
        <dbReference type="ChEBI" id="CHEBI:30616"/>
        <dbReference type="ChEBI" id="CHEBI:57823"/>
        <dbReference type="ChEBI" id="CHEBI:57919"/>
        <dbReference type="ChEBI" id="CHEBI:456216"/>
        <dbReference type="EC" id="2.7.1.148"/>
    </reaction>
</comment>
<dbReference type="EC" id="2.7.1.148" evidence="2 10"/>
<dbReference type="RefSeq" id="WP_108691156.1">
    <property type="nucleotide sequence ID" value="NZ_QCYH01000002.1"/>
</dbReference>
<reference evidence="13 14" key="1">
    <citation type="submission" date="2018-04" db="EMBL/GenBank/DDBJ databases">
        <title>Pelagivirga bohaiensis gen. nov., sp. nov., a bacterium isolated from the Bohai Sea.</title>
        <authorList>
            <person name="Ji X."/>
        </authorList>
    </citation>
    <scope>NUCLEOTIDE SEQUENCE [LARGE SCALE GENOMIC DNA]</scope>
    <source>
        <strain evidence="13 14">BH-SD19</strain>
    </source>
</reference>
<dbReference type="Pfam" id="PF00288">
    <property type="entry name" value="GHMP_kinases_N"/>
    <property type="match status" value="1"/>
</dbReference>
<evidence type="ECO:0000313" key="13">
    <source>
        <dbReference type="EMBL" id="PVA11182.1"/>
    </source>
</evidence>
<dbReference type="AlphaFoldDB" id="A0A2T7G9T6"/>
<evidence type="ECO:0000256" key="8">
    <source>
        <dbReference type="ARBA" id="ARBA00023229"/>
    </source>
</evidence>
<comment type="pathway">
    <text evidence="10">Isoprenoid biosynthesis; isopentenyl diphosphate biosynthesis via DXP pathway; isopentenyl diphosphate from 1-deoxy-D-xylulose 5-phosphate: step 3/6.</text>
</comment>
<dbReference type="InterPro" id="IPR014721">
    <property type="entry name" value="Ribsml_uS5_D2-typ_fold_subgr"/>
</dbReference>
<evidence type="ECO:0000256" key="1">
    <source>
        <dbReference type="ARBA" id="ARBA00009684"/>
    </source>
</evidence>
<accession>A0A2T7G9T6</accession>
<dbReference type="GO" id="GO:0016114">
    <property type="term" value="P:terpenoid biosynthetic process"/>
    <property type="evidence" value="ECO:0007669"/>
    <property type="project" value="InterPro"/>
</dbReference>
<dbReference type="PIRSF" id="PIRSF010376">
    <property type="entry name" value="IspE"/>
    <property type="match status" value="1"/>
</dbReference>
<dbReference type="PANTHER" id="PTHR43527:SF2">
    <property type="entry name" value="4-DIPHOSPHOCYTIDYL-2-C-METHYL-D-ERYTHRITOL KINASE, CHLOROPLASTIC"/>
    <property type="match status" value="1"/>
</dbReference>
<evidence type="ECO:0000256" key="6">
    <source>
        <dbReference type="ARBA" id="ARBA00022777"/>
    </source>
</evidence>
<feature type="domain" description="GHMP kinase C-terminal" evidence="12">
    <location>
        <begin position="213"/>
        <end position="276"/>
    </location>
</feature>
<keyword evidence="14" id="KW-1185">Reference proteome</keyword>
<evidence type="ECO:0000256" key="10">
    <source>
        <dbReference type="HAMAP-Rule" id="MF_00061"/>
    </source>
</evidence>
<evidence type="ECO:0000256" key="5">
    <source>
        <dbReference type="ARBA" id="ARBA00022741"/>
    </source>
</evidence>
<evidence type="ECO:0000259" key="11">
    <source>
        <dbReference type="Pfam" id="PF00288"/>
    </source>
</evidence>
<dbReference type="GO" id="GO:0019288">
    <property type="term" value="P:isopentenyl diphosphate biosynthetic process, methylerythritol 4-phosphate pathway"/>
    <property type="evidence" value="ECO:0007669"/>
    <property type="project" value="UniProtKB-UniRule"/>
</dbReference>
<dbReference type="InterPro" id="IPR013750">
    <property type="entry name" value="GHMP_kinase_C_dom"/>
</dbReference>
<comment type="similarity">
    <text evidence="1 10">Belongs to the GHMP kinase family. IspE subfamily.</text>
</comment>
<organism evidence="13 14">
    <name type="scientific">Pelagivirga sediminicola</name>
    <dbReference type="NCBI Taxonomy" id="2170575"/>
    <lineage>
        <taxon>Bacteria</taxon>
        <taxon>Pseudomonadati</taxon>
        <taxon>Pseudomonadota</taxon>
        <taxon>Alphaproteobacteria</taxon>
        <taxon>Rhodobacterales</taxon>
        <taxon>Paracoccaceae</taxon>
        <taxon>Pelagivirga</taxon>
    </lineage>
</organism>
<protein>
    <recommendedName>
        <fullName evidence="3 10">4-diphosphocytidyl-2-C-methyl-D-erythritol kinase</fullName>
        <shortName evidence="10">CMK</shortName>
        <ecNumber evidence="2 10">2.7.1.148</ecNumber>
    </recommendedName>
    <alternativeName>
        <fullName evidence="9 10">4-(cytidine-5'-diphospho)-2-C-methyl-D-erythritol kinase</fullName>
    </alternativeName>
</protein>
<sequence length="290" mass="30458">MKDDQSGRTQDGNTAEVFAPAKINMTLHVTGRRDDGYHMLDSLVMFADIGDRITVTRADALSLDLTGPMAEGTPPGDDNLVLRAARMMGVDAHITLEKTLPIAAGIGGGSSDAAATLRALSELTGKPIPRDILPLGADAPVCCAAPSGAARMSGVGEQVVPMPDLPELHAVLVNPNIPVMTTEVFKRLAKRDNAPMPDPIPSGTDAATLIEWLKKQRNDLQDAAISCEPVIEQVFSTLEVTPGCMLTRMSGSGGTCFGIYADAETAASAAGRLQESHPGWWVAVTCLNAD</sequence>
<dbReference type="HAMAP" id="MF_00061">
    <property type="entry name" value="IspE"/>
    <property type="match status" value="1"/>
</dbReference>
<dbReference type="InterPro" id="IPR004424">
    <property type="entry name" value="IspE"/>
</dbReference>
<dbReference type="SUPFAM" id="SSF54211">
    <property type="entry name" value="Ribosomal protein S5 domain 2-like"/>
    <property type="match status" value="1"/>
</dbReference>
<evidence type="ECO:0000256" key="7">
    <source>
        <dbReference type="ARBA" id="ARBA00022840"/>
    </source>
</evidence>
<dbReference type="PANTHER" id="PTHR43527">
    <property type="entry name" value="4-DIPHOSPHOCYTIDYL-2-C-METHYL-D-ERYTHRITOL KINASE, CHLOROPLASTIC"/>
    <property type="match status" value="1"/>
</dbReference>
<dbReference type="InterPro" id="IPR036554">
    <property type="entry name" value="GHMP_kinase_C_sf"/>
</dbReference>
<evidence type="ECO:0000256" key="4">
    <source>
        <dbReference type="ARBA" id="ARBA00022679"/>
    </source>
</evidence>
<dbReference type="EMBL" id="QCYH01000002">
    <property type="protein sequence ID" value="PVA11182.1"/>
    <property type="molecule type" value="Genomic_DNA"/>
</dbReference>
<evidence type="ECO:0000259" key="12">
    <source>
        <dbReference type="Pfam" id="PF08544"/>
    </source>
</evidence>
<dbReference type="NCBIfam" id="NF011202">
    <property type="entry name" value="PRK14608.1"/>
    <property type="match status" value="1"/>
</dbReference>
<dbReference type="UniPathway" id="UPA00056">
    <property type="reaction ID" value="UER00094"/>
</dbReference>
<evidence type="ECO:0000256" key="9">
    <source>
        <dbReference type="ARBA" id="ARBA00032554"/>
    </source>
</evidence>
<dbReference type="Proteomes" id="UP000244446">
    <property type="component" value="Unassembled WGS sequence"/>
</dbReference>
<feature type="domain" description="GHMP kinase N-terminal" evidence="11">
    <location>
        <begin position="79"/>
        <end position="140"/>
    </location>
</feature>
<dbReference type="GO" id="GO:0050515">
    <property type="term" value="F:4-(cytidine 5'-diphospho)-2-C-methyl-D-erythritol kinase activity"/>
    <property type="evidence" value="ECO:0007669"/>
    <property type="project" value="UniProtKB-UniRule"/>
</dbReference>
<keyword evidence="7 10" id="KW-0067">ATP-binding</keyword>
<dbReference type="Gene3D" id="3.30.230.10">
    <property type="match status" value="1"/>
</dbReference>
<dbReference type="GO" id="GO:0005524">
    <property type="term" value="F:ATP binding"/>
    <property type="evidence" value="ECO:0007669"/>
    <property type="project" value="UniProtKB-UniRule"/>
</dbReference>
<dbReference type="InterPro" id="IPR020568">
    <property type="entry name" value="Ribosomal_Su5_D2-typ_SF"/>
</dbReference>
<evidence type="ECO:0000256" key="3">
    <source>
        <dbReference type="ARBA" id="ARBA00017473"/>
    </source>
</evidence>
<keyword evidence="5 10" id="KW-0547">Nucleotide-binding</keyword>
<keyword evidence="8 10" id="KW-0414">Isoprene biosynthesis</keyword>
<keyword evidence="4 10" id="KW-0808">Transferase</keyword>
<dbReference type="Pfam" id="PF08544">
    <property type="entry name" value="GHMP_kinases_C"/>
    <property type="match status" value="1"/>
</dbReference>
<evidence type="ECO:0000256" key="2">
    <source>
        <dbReference type="ARBA" id="ARBA00012052"/>
    </source>
</evidence>